<comment type="caution">
    <text evidence="5">The sequence shown here is derived from an EMBL/GenBank/DDBJ whole genome shotgun (WGS) entry which is preliminary data.</text>
</comment>
<keyword evidence="2" id="KW-0472">Membrane</keyword>
<organism evidence="5 6">
    <name type="scientific">Meganyctiphanes norvegica</name>
    <name type="common">Northern krill</name>
    <name type="synonym">Thysanopoda norvegica</name>
    <dbReference type="NCBI Taxonomy" id="48144"/>
    <lineage>
        <taxon>Eukaryota</taxon>
        <taxon>Metazoa</taxon>
        <taxon>Ecdysozoa</taxon>
        <taxon>Arthropoda</taxon>
        <taxon>Crustacea</taxon>
        <taxon>Multicrustacea</taxon>
        <taxon>Malacostraca</taxon>
        <taxon>Eumalacostraca</taxon>
        <taxon>Eucarida</taxon>
        <taxon>Euphausiacea</taxon>
        <taxon>Euphausiidae</taxon>
        <taxon>Meganyctiphanes</taxon>
    </lineage>
</organism>
<feature type="region of interest" description="Disordered" evidence="1">
    <location>
        <begin position="1084"/>
        <end position="1112"/>
    </location>
</feature>
<keyword evidence="2" id="KW-1133">Transmembrane helix</keyword>
<dbReference type="EMBL" id="CAXKWB010016076">
    <property type="protein sequence ID" value="CAL4115320.1"/>
    <property type="molecule type" value="Genomic_DNA"/>
</dbReference>
<feature type="signal peptide" evidence="3">
    <location>
        <begin position="1"/>
        <end position="24"/>
    </location>
</feature>
<evidence type="ECO:0000256" key="1">
    <source>
        <dbReference type="SAM" id="MobiDB-lite"/>
    </source>
</evidence>
<dbReference type="InterPro" id="IPR002035">
    <property type="entry name" value="VWF_A"/>
</dbReference>
<feature type="transmembrane region" description="Helical" evidence="2">
    <location>
        <begin position="916"/>
        <end position="941"/>
    </location>
</feature>
<dbReference type="AlphaFoldDB" id="A0AAV2R449"/>
<sequence length="1186" mass="130874">MMRVYWLVLPRSLIVGLLLTVVSLQQCPVWGHQGDLRLVDNGYEGLVVAISEDLPHQHCNQILHGIKNVLREFSQQLLIATGGRASLRSVTVSLPKSWRTDTLTCSLTGPLTIISSPVTQHIRVAHAHPVYGARPWLQQSQGCGRPGDFIQLGDEMLRVTSNDSYAEAAKQLLKQWVKFRWGVFDEYGYKNDVLYPATYRDPGSGVSRNNDCRRRGSEMPFCDASDHIPEAPTKHNAMCRGRSVWNIIEQSQDFRNYRNPPINSTAALVPTLKFVQPGSPRVVLVVEDTAVMNLQRRWEFVRKAVRRVVVYDMPDDAYIGVVVFNSVARTTASLAKMDQISDVRQRIGSSMPRNPSHIPERHKCLLCGLQEALRALATDEDQSEGATLVFLTTGSGTTSQEDMDEMVKLAVEKKVQVEVILYPLTEHRGSASLTHGLEELVAATHGDVFTVIDEGVGNDSKMSMMVSLMDALLAAVRRSSSPSGAPVLVHSQSYPGGIASVAEGTFELDDSLGPNARFSVYYYDLNHVGNTIQLTTPSGRIMSSINTQEEDGDANVIFMNLPRAERGLWKYEVENRADSHQGLHIQVTAQESGVKQMSLRVWTSNSRGTINGSDPSAAVIVYAEVMDGSLPVLNARVVATIRRLGTNATGSNYQPHHIELLDNGLGDPDLTSGDGIYSRYIPYYAQLHGQPGYYELSVTADHNHGLAVTPVINIHSKNTAIGINGEELCCGSTVKYESLTAASPFQRSEIYGVLEYISQVNKDIVPPNRILDLRASVNISNFEVTLRWTAPGDDNDWGRVNFYEACLASTWTEAKAYAGAMVTGMPPPVIFGTEQTISFYVDRYDQNIYVAIRGVDEAGNKGGVSNIVTVWIPHPPTTTPVPTIIWTTDHPNRLMEPRGQEITQPIRVSGFSVEDMAIIVGAVTGFLIIIIMIVIFCFFHVARRKRNGYKRDQEKVEANNQLKKTNSSLIIDKNETQESVDSIIKEDKLQSKNEAPLSPMPSWSASKLLQEHEQRFSVAGGHLEEASEALAKYQNMQDSFPDVTLINTSQAYPASQTPSTTHSDPPAYQLSYSAYPYSYQPSFSHEDLPPYTPQGLSSQSSQASTIAVSQASEGPYPHEVAFSGELMNYSHPPQPVPVYIPGITDIDNIGQSILPQGKKVAPPVAPKPPQVTRNLVETKRRNVTQV</sequence>
<evidence type="ECO:0000256" key="2">
    <source>
        <dbReference type="SAM" id="Phobius"/>
    </source>
</evidence>
<protein>
    <recommendedName>
        <fullName evidence="4">VWFA domain-containing protein</fullName>
    </recommendedName>
</protein>
<keyword evidence="6" id="KW-1185">Reference proteome</keyword>
<feature type="domain" description="VWFA" evidence="4">
    <location>
        <begin position="281"/>
        <end position="472"/>
    </location>
</feature>
<dbReference type="InterPro" id="IPR036465">
    <property type="entry name" value="vWFA_dom_sf"/>
</dbReference>
<keyword evidence="2" id="KW-0812">Transmembrane</keyword>
<dbReference type="CDD" id="cd00198">
    <property type="entry name" value="vWFA"/>
    <property type="match status" value="1"/>
</dbReference>
<dbReference type="InterPro" id="IPR013642">
    <property type="entry name" value="CLCA_N"/>
</dbReference>
<dbReference type="Pfam" id="PF08434">
    <property type="entry name" value="CLCA"/>
    <property type="match status" value="2"/>
</dbReference>
<reference evidence="5 6" key="1">
    <citation type="submission" date="2024-05" db="EMBL/GenBank/DDBJ databases">
        <authorList>
            <person name="Wallberg A."/>
        </authorList>
    </citation>
    <scope>NUCLEOTIDE SEQUENCE [LARGE SCALE GENOMIC DNA]</scope>
</reference>
<evidence type="ECO:0000313" key="5">
    <source>
        <dbReference type="EMBL" id="CAL4115320.1"/>
    </source>
</evidence>
<gene>
    <name evidence="5" type="ORF">MNOR_LOCUS20631</name>
</gene>
<accession>A0AAV2R449</accession>
<dbReference type="PROSITE" id="PS50234">
    <property type="entry name" value="VWFA"/>
    <property type="match status" value="1"/>
</dbReference>
<evidence type="ECO:0000313" key="6">
    <source>
        <dbReference type="Proteomes" id="UP001497623"/>
    </source>
</evidence>
<keyword evidence="3" id="KW-0732">Signal</keyword>
<feature type="chain" id="PRO_5043629273" description="VWFA domain-containing protein" evidence="3">
    <location>
        <begin position="25"/>
        <end position="1186"/>
    </location>
</feature>
<proteinExistence type="predicted"/>
<feature type="compositionally biased region" description="Polar residues" evidence="1">
    <location>
        <begin position="1094"/>
        <end position="1112"/>
    </location>
</feature>
<evidence type="ECO:0000259" key="4">
    <source>
        <dbReference type="PROSITE" id="PS50234"/>
    </source>
</evidence>
<evidence type="ECO:0000256" key="3">
    <source>
        <dbReference type="SAM" id="SignalP"/>
    </source>
</evidence>
<dbReference type="SUPFAM" id="SSF53300">
    <property type="entry name" value="vWA-like"/>
    <property type="match status" value="1"/>
</dbReference>
<dbReference type="Proteomes" id="UP001497623">
    <property type="component" value="Unassembled WGS sequence"/>
</dbReference>
<dbReference type="GO" id="GO:0032991">
    <property type="term" value="C:protein-containing complex"/>
    <property type="evidence" value="ECO:0007669"/>
    <property type="project" value="UniProtKB-ARBA"/>
</dbReference>
<dbReference type="Gene3D" id="3.40.50.410">
    <property type="entry name" value="von Willebrand factor, type A domain"/>
    <property type="match status" value="1"/>
</dbReference>
<name>A0AAV2R449_MEGNR</name>